<accession>R1CR48</accession>
<comment type="caution">
    <text evidence="9">The sequence shown here is derived from an EMBL/GenBank/DDBJ whole genome shotgun (WGS) entry which is preliminary data.</text>
</comment>
<dbReference type="GO" id="GO:0005737">
    <property type="term" value="C:cytoplasm"/>
    <property type="evidence" value="ECO:0007669"/>
    <property type="project" value="UniProtKB-SubCell"/>
</dbReference>
<dbReference type="Gene3D" id="1.20.1060.20">
    <property type="match status" value="1"/>
</dbReference>
<evidence type="ECO:0000256" key="5">
    <source>
        <dbReference type="ARBA" id="ARBA00023054"/>
    </source>
</evidence>
<dbReference type="STRING" id="1304284.L21TH_0779"/>
<dbReference type="AlphaFoldDB" id="R1CR48"/>
<organism evidence="9 10">
    <name type="scientific">Caldisalinibacter kiritimatiensis</name>
    <dbReference type="NCBI Taxonomy" id="1304284"/>
    <lineage>
        <taxon>Bacteria</taxon>
        <taxon>Bacillati</taxon>
        <taxon>Bacillota</taxon>
        <taxon>Tissierellia</taxon>
        <taxon>Tissierellales</taxon>
        <taxon>Thermohalobacteraceae</taxon>
        <taxon>Caldisalinibacter</taxon>
    </lineage>
</organism>
<dbReference type="GO" id="GO:0003677">
    <property type="term" value="F:DNA binding"/>
    <property type="evidence" value="ECO:0007669"/>
    <property type="project" value="UniProtKB-KW"/>
</dbReference>
<dbReference type="Pfam" id="PF06470">
    <property type="entry name" value="SMC_hinge"/>
    <property type="match status" value="1"/>
</dbReference>
<dbReference type="NCBIfam" id="TIGR02168">
    <property type="entry name" value="SMC_prok_B"/>
    <property type="match status" value="1"/>
</dbReference>
<dbReference type="Gene3D" id="1.10.287.1490">
    <property type="match status" value="1"/>
</dbReference>
<dbReference type="Pfam" id="PF02463">
    <property type="entry name" value="SMC_N"/>
    <property type="match status" value="1"/>
</dbReference>
<feature type="domain" description="SMC hinge" evidence="8">
    <location>
        <begin position="27"/>
        <end position="145"/>
    </location>
</feature>
<dbReference type="EMBL" id="ARZA01000075">
    <property type="protein sequence ID" value="EOD01151.1"/>
    <property type="molecule type" value="Genomic_DNA"/>
</dbReference>
<name>R1CR48_9FIRM</name>
<keyword evidence="6" id="KW-0238">DNA-binding</keyword>
<reference evidence="9 10" key="1">
    <citation type="journal article" date="2015" name="Geomicrobiol. J.">
        <title>Caldisalinibacter kiritimatiensis gen. nov., sp. nov., a moderately thermohalophilic thiosulfate-reducing bacterium from a hypersaline microbial mat.</title>
        <authorList>
            <person name="Ben Hania W."/>
            <person name="Joseph M."/>
            <person name="Fiebig A."/>
            <person name="Bunk B."/>
            <person name="Klenk H.-P."/>
            <person name="Fardeau M.-L."/>
            <person name="Spring S."/>
        </authorList>
    </citation>
    <scope>NUCLEOTIDE SEQUENCE [LARGE SCALE GENOMIC DNA]</scope>
    <source>
        <strain evidence="9 10">L21-TH-D2</strain>
    </source>
</reference>
<gene>
    <name evidence="9" type="ORF">L21TH_0779</name>
</gene>
<dbReference type="SUPFAM" id="SSF52540">
    <property type="entry name" value="P-loop containing nucleoside triphosphate hydrolases"/>
    <property type="match status" value="1"/>
</dbReference>
<evidence type="ECO:0000256" key="7">
    <source>
        <dbReference type="SAM" id="Coils"/>
    </source>
</evidence>
<evidence type="ECO:0000256" key="1">
    <source>
        <dbReference type="ARBA" id="ARBA00004496"/>
    </source>
</evidence>
<dbReference type="Gene3D" id="3.30.70.1620">
    <property type="match status" value="1"/>
</dbReference>
<dbReference type="InterPro" id="IPR027417">
    <property type="entry name" value="P-loop_NTPase"/>
</dbReference>
<evidence type="ECO:0000259" key="8">
    <source>
        <dbReference type="SMART" id="SM00968"/>
    </source>
</evidence>
<dbReference type="InterPro" id="IPR010935">
    <property type="entry name" value="SMC_hinge"/>
</dbReference>
<sequence length="695" mass="80229">MKNEYEGFYKSVKKTLLAVRKNKVLGKGVEGAVAELITVDKKYEKAVEVALGSSLQNIVTETETDAKNIINYLKKNKLGRVTFLPMTSIKGRYLNSRERQLLHIRGSLGVASELIQYNQKYKDIFNYLLGRVVIVDNIDNGIKVAKESNYTVKVVSLDGDVINAGGSMTGGSYKSNYTNILGRERQISELQKEINKLNKEKYSLENKVASCKTDLANVMDNLSKLDEEINNLRINFTKLENKELQQEEEIGNLKSMVEKYKQELVQLQQEQLDSENRTKELKKELEELKLKSDSTQGNIGDMMKNFDEEKSRRDTLQKEITDIKVKIASYEQEVKSVNEALSKLKEEKERMRNNLEHKKKEYEVTINNIKDLKIKCEELKEKKEQLKGTLNENDSKLQELKQQKNQYLDTFYSEQEKLNEMNREINELQKSINNLEVKHAKYNTQLENMINKLWDEYELSYQMALKYKNEDISISKIQNQIKELKSKIRTLGTVNVGAIEEYKRLKERYEFLTEQKKDLTSAEESLKKVIKDMENKMEEQFIEKFHEIRENFNRVFKQLFGGGKSDIYLEDESDALKSGIEIIAQPPGKKLQRISLLSGGEKALTAIALLFAILNTKPTPFCILDEIEAALDDANVYRFADYLREFSQETQFIVITHRKGTMESADALYGVTMEEEGVTKLVSVKLSEKLSEKAS</sequence>
<keyword evidence="10" id="KW-1185">Reference proteome</keyword>
<dbReference type="FunFam" id="3.40.50.300:FF:000901">
    <property type="entry name" value="Chromosome partition protein Smc"/>
    <property type="match status" value="1"/>
</dbReference>
<evidence type="ECO:0000313" key="10">
    <source>
        <dbReference type="Proteomes" id="UP000013378"/>
    </source>
</evidence>
<keyword evidence="4" id="KW-0067">ATP-binding</keyword>
<dbReference type="CDD" id="cd03278">
    <property type="entry name" value="ABC_SMC_barmotin"/>
    <property type="match status" value="1"/>
</dbReference>
<dbReference type="GO" id="GO:0005694">
    <property type="term" value="C:chromosome"/>
    <property type="evidence" value="ECO:0007669"/>
    <property type="project" value="InterPro"/>
</dbReference>
<evidence type="ECO:0000256" key="2">
    <source>
        <dbReference type="ARBA" id="ARBA00022490"/>
    </source>
</evidence>
<dbReference type="GO" id="GO:0005524">
    <property type="term" value="F:ATP binding"/>
    <property type="evidence" value="ECO:0007669"/>
    <property type="project" value="UniProtKB-KW"/>
</dbReference>
<dbReference type="SMART" id="SM00968">
    <property type="entry name" value="SMC_hinge"/>
    <property type="match status" value="1"/>
</dbReference>
<dbReference type="Proteomes" id="UP000013378">
    <property type="component" value="Unassembled WGS sequence"/>
</dbReference>
<dbReference type="GO" id="GO:0030261">
    <property type="term" value="P:chromosome condensation"/>
    <property type="evidence" value="ECO:0007669"/>
    <property type="project" value="InterPro"/>
</dbReference>
<protein>
    <submittedName>
        <fullName evidence="9">Chromosome partition protein smc</fullName>
    </submittedName>
</protein>
<evidence type="ECO:0000313" key="9">
    <source>
        <dbReference type="EMBL" id="EOD01151.1"/>
    </source>
</evidence>
<evidence type="ECO:0000256" key="6">
    <source>
        <dbReference type="ARBA" id="ARBA00023125"/>
    </source>
</evidence>
<evidence type="ECO:0000256" key="4">
    <source>
        <dbReference type="ARBA" id="ARBA00022840"/>
    </source>
</evidence>
<keyword evidence="3" id="KW-0547">Nucleotide-binding</keyword>
<dbReference type="PATRIC" id="fig|1304284.3.peg.770"/>
<dbReference type="SUPFAM" id="SSF75553">
    <property type="entry name" value="Smc hinge domain"/>
    <property type="match status" value="1"/>
</dbReference>
<proteinExistence type="predicted"/>
<comment type="subcellular location">
    <subcellularLocation>
        <location evidence="1">Cytoplasm</location>
    </subcellularLocation>
</comment>
<dbReference type="GO" id="GO:0007062">
    <property type="term" value="P:sister chromatid cohesion"/>
    <property type="evidence" value="ECO:0007669"/>
    <property type="project" value="InterPro"/>
</dbReference>
<dbReference type="Gene3D" id="3.40.50.300">
    <property type="entry name" value="P-loop containing nucleotide triphosphate hydrolases"/>
    <property type="match status" value="1"/>
</dbReference>
<dbReference type="InterPro" id="IPR003395">
    <property type="entry name" value="RecF/RecN/SMC_N"/>
</dbReference>
<keyword evidence="2" id="KW-0963">Cytoplasm</keyword>
<dbReference type="eggNOG" id="COG1196">
    <property type="taxonomic scope" value="Bacteria"/>
</dbReference>
<evidence type="ECO:0000256" key="3">
    <source>
        <dbReference type="ARBA" id="ARBA00022741"/>
    </source>
</evidence>
<dbReference type="InterPro" id="IPR036277">
    <property type="entry name" value="SMC_hinge_sf"/>
</dbReference>
<feature type="coiled-coil region" evidence="7">
    <location>
        <begin position="180"/>
        <end position="543"/>
    </location>
</feature>
<dbReference type="InterPro" id="IPR011890">
    <property type="entry name" value="SMC_prok"/>
</dbReference>
<dbReference type="PANTHER" id="PTHR43977">
    <property type="entry name" value="STRUCTURAL MAINTENANCE OF CHROMOSOMES PROTEIN 3"/>
    <property type="match status" value="1"/>
</dbReference>
<keyword evidence="5 7" id="KW-0175">Coiled coil</keyword>